<dbReference type="OrthoDB" id="1119084at2"/>
<dbReference type="RefSeq" id="WP_074238608.1">
    <property type="nucleotide sequence ID" value="NZ_FSRA01000001.1"/>
</dbReference>
<accession>A0A1N6EC50</accession>
<dbReference type="AlphaFoldDB" id="A0A1N6EC50"/>
<protein>
    <recommendedName>
        <fullName evidence="4">DUF4440 domain-containing protein</fullName>
    </recommendedName>
</protein>
<evidence type="ECO:0000313" key="2">
    <source>
        <dbReference type="EMBL" id="SIN80497.1"/>
    </source>
</evidence>
<sequence>MKKRRMILPCCFLYTIVSAQPVQQVVNAERSFAQHALSHSIKQAFLQYLDSNGVVFTEGGEQNGIKFWEKAQETEAKLQWYPTFAGIAAAGDLGFTTGPFEFRQTLTGPLLGAGQYTTVWRKTEKGEWKLLVDLGVDLQPSLYDDQTPLTFFTPAGAADISVQELERQLILRYDSLSVAAFRDVITAASLFNIRGQVPKKGVQAIMQGLQGLPVKYEFIPVATGISQSRDLAYAYGIMKYNGKKTNYLRIWAHTAEGWKVLVQVLPW</sequence>
<gene>
    <name evidence="2" type="ORF">SAMN04488055_1465</name>
</gene>
<keyword evidence="1" id="KW-0732">Signal</keyword>
<reference evidence="2 3" key="1">
    <citation type="submission" date="2016-11" db="EMBL/GenBank/DDBJ databases">
        <authorList>
            <person name="Jaros S."/>
            <person name="Januszkiewicz K."/>
            <person name="Wedrychowicz H."/>
        </authorList>
    </citation>
    <scope>NUCLEOTIDE SEQUENCE [LARGE SCALE GENOMIC DNA]</scope>
    <source>
        <strain evidence="2 3">DSM 24787</strain>
    </source>
</reference>
<evidence type="ECO:0000313" key="3">
    <source>
        <dbReference type="Proteomes" id="UP000185003"/>
    </source>
</evidence>
<dbReference type="STRING" id="536979.SAMN04488055_1465"/>
<feature type="chain" id="PRO_5012093934" description="DUF4440 domain-containing protein" evidence="1">
    <location>
        <begin position="20"/>
        <end position="267"/>
    </location>
</feature>
<evidence type="ECO:0008006" key="4">
    <source>
        <dbReference type="Google" id="ProtNLM"/>
    </source>
</evidence>
<feature type="signal peptide" evidence="1">
    <location>
        <begin position="1"/>
        <end position="19"/>
    </location>
</feature>
<dbReference type="SUPFAM" id="SSF54427">
    <property type="entry name" value="NTF2-like"/>
    <property type="match status" value="1"/>
</dbReference>
<proteinExistence type="predicted"/>
<dbReference type="Proteomes" id="UP000185003">
    <property type="component" value="Unassembled WGS sequence"/>
</dbReference>
<keyword evidence="3" id="KW-1185">Reference proteome</keyword>
<dbReference type="Gene3D" id="3.10.450.50">
    <property type="match status" value="1"/>
</dbReference>
<dbReference type="InterPro" id="IPR032710">
    <property type="entry name" value="NTF2-like_dom_sf"/>
</dbReference>
<organism evidence="2 3">
    <name type="scientific">Chitinophaga niabensis</name>
    <dbReference type="NCBI Taxonomy" id="536979"/>
    <lineage>
        <taxon>Bacteria</taxon>
        <taxon>Pseudomonadati</taxon>
        <taxon>Bacteroidota</taxon>
        <taxon>Chitinophagia</taxon>
        <taxon>Chitinophagales</taxon>
        <taxon>Chitinophagaceae</taxon>
        <taxon>Chitinophaga</taxon>
    </lineage>
</organism>
<evidence type="ECO:0000256" key="1">
    <source>
        <dbReference type="SAM" id="SignalP"/>
    </source>
</evidence>
<dbReference type="EMBL" id="FSRA01000001">
    <property type="protein sequence ID" value="SIN80497.1"/>
    <property type="molecule type" value="Genomic_DNA"/>
</dbReference>
<name>A0A1N6EC50_9BACT</name>